<organism evidence="1 2">
    <name type="scientific">Heyndrickxia camelliae</name>
    <dbReference type="NCBI Taxonomy" id="1707093"/>
    <lineage>
        <taxon>Bacteria</taxon>
        <taxon>Bacillati</taxon>
        <taxon>Bacillota</taxon>
        <taxon>Bacilli</taxon>
        <taxon>Bacillales</taxon>
        <taxon>Bacillaceae</taxon>
        <taxon>Heyndrickxia</taxon>
    </lineage>
</organism>
<gene>
    <name evidence="1" type="ORF">CWO92_18385</name>
</gene>
<sequence length="98" mass="11397">MKITIEYEGDCQLDKSSEETKINDSFGKSILSYKHEPTYELVLPKLANAKVTIEEDELHKHRVIENVTIKVDSKINQEELKQKLFDVVTNELKHLKLN</sequence>
<keyword evidence="2" id="KW-1185">Reference proteome</keyword>
<dbReference type="EMBL" id="PIQO01000017">
    <property type="protein sequence ID" value="PKR83534.1"/>
    <property type="molecule type" value="Genomic_DNA"/>
</dbReference>
<dbReference type="RefSeq" id="WP_101355674.1">
    <property type="nucleotide sequence ID" value="NZ_PIQO01000017.1"/>
</dbReference>
<dbReference type="Proteomes" id="UP000233440">
    <property type="component" value="Unassembled WGS sequence"/>
</dbReference>
<reference evidence="1 2" key="1">
    <citation type="submission" date="2017-11" db="EMBL/GenBank/DDBJ databases">
        <title>Bacillus camelliae sp. nov., isolated from pu'er tea.</title>
        <authorList>
            <person name="Niu L."/>
        </authorList>
    </citation>
    <scope>NUCLEOTIDE SEQUENCE [LARGE SCALE GENOMIC DNA]</scope>
    <source>
        <strain evidence="1 2">7578-1</strain>
    </source>
</reference>
<evidence type="ECO:0000313" key="2">
    <source>
        <dbReference type="Proteomes" id="UP000233440"/>
    </source>
</evidence>
<comment type="caution">
    <text evidence="1">The sequence shown here is derived from an EMBL/GenBank/DDBJ whole genome shotgun (WGS) entry which is preliminary data.</text>
</comment>
<evidence type="ECO:0000313" key="1">
    <source>
        <dbReference type="EMBL" id="PKR83534.1"/>
    </source>
</evidence>
<dbReference type="AlphaFoldDB" id="A0A2N3LG53"/>
<name>A0A2N3LG53_9BACI</name>
<protein>
    <submittedName>
        <fullName evidence="1">Uncharacterized protein</fullName>
    </submittedName>
</protein>
<accession>A0A2N3LG53</accession>
<proteinExistence type="predicted"/>